<dbReference type="EMBL" id="JALQCW010000086">
    <property type="protein sequence ID" value="MCK9801428.1"/>
    <property type="molecule type" value="Genomic_DNA"/>
</dbReference>
<reference evidence="1 2" key="2">
    <citation type="journal article" date="2023" name="Plant Pathol.">
        <title>Dismantling and reorganizing Pseudomonas marginalis sensu#lato.</title>
        <authorList>
            <person name="Sawada H."/>
            <person name="Fujikawa T."/>
            <person name="Satou M."/>
        </authorList>
    </citation>
    <scope>NUCLEOTIDE SEQUENCE [LARGE SCALE GENOMIC DNA]</scope>
    <source>
        <strain evidence="1 2">MAFF 302030</strain>
    </source>
</reference>
<evidence type="ECO:0000313" key="2">
    <source>
        <dbReference type="Proteomes" id="UP001155059"/>
    </source>
</evidence>
<name>A0A9X2C9F2_9PSED</name>
<protein>
    <submittedName>
        <fullName evidence="1">Uncharacterized protein</fullName>
    </submittedName>
</protein>
<organism evidence="1 2">
    <name type="scientific">Pseudomonas morbosilactucae</name>
    <dbReference type="NCBI Taxonomy" id="2938197"/>
    <lineage>
        <taxon>Bacteria</taxon>
        <taxon>Pseudomonadati</taxon>
        <taxon>Pseudomonadota</taxon>
        <taxon>Gammaproteobacteria</taxon>
        <taxon>Pseudomonadales</taxon>
        <taxon>Pseudomonadaceae</taxon>
        <taxon>Pseudomonas</taxon>
    </lineage>
</organism>
<dbReference type="Proteomes" id="UP001155059">
    <property type="component" value="Unassembled WGS sequence"/>
</dbReference>
<reference evidence="1 2" key="1">
    <citation type="journal article" date="2022" name="Int. J. Syst. Evol. Microbiol.">
        <title>Pseudomonas aegrilactucae sp. nov. and Pseudomonas morbosilactucae sp. nov., pathogens causing bacterial rot of lettuce in Japan.</title>
        <authorList>
            <person name="Sawada H."/>
            <person name="Fujikawa T."/>
            <person name="Satou M."/>
        </authorList>
    </citation>
    <scope>NUCLEOTIDE SEQUENCE [LARGE SCALE GENOMIC DNA]</scope>
    <source>
        <strain evidence="1 2">MAFF 302030</strain>
    </source>
</reference>
<accession>A0A9X2C9F2</accession>
<evidence type="ECO:0000313" key="1">
    <source>
        <dbReference type="EMBL" id="MCK9801428.1"/>
    </source>
</evidence>
<dbReference type="AlphaFoldDB" id="A0A9X2C9F2"/>
<proteinExistence type="predicted"/>
<gene>
    <name evidence="1" type="ORF">M1B34_28105</name>
</gene>
<dbReference type="RefSeq" id="WP_268266840.1">
    <property type="nucleotide sequence ID" value="NZ_JALQCW010000086.1"/>
</dbReference>
<comment type="caution">
    <text evidence="1">The sequence shown here is derived from an EMBL/GenBank/DDBJ whole genome shotgun (WGS) entry which is preliminary data.</text>
</comment>
<sequence length="70" mass="7663">MELIDNPYWQALGAVVAELNEMGVDIDDLQRRVSDGLKNGRVYACHDKSRALAGVEALNASIAAFRLIDC</sequence>